<dbReference type="PROSITE" id="PS51257">
    <property type="entry name" value="PROKAR_LIPOPROTEIN"/>
    <property type="match status" value="1"/>
</dbReference>
<proteinExistence type="predicted"/>
<reference evidence="1 2" key="1">
    <citation type="submission" date="2017-05" db="EMBL/GenBank/DDBJ databases">
        <title>Thiocyanate degradation by Thiohalobacter thiocyanaticus FOKN1.</title>
        <authorList>
            <person name="Oshiki M."/>
            <person name="Fukushima T."/>
            <person name="Kawano S."/>
            <person name="Nakagawa J."/>
        </authorList>
    </citation>
    <scope>NUCLEOTIDE SEQUENCE [LARGE SCALE GENOMIC DNA]</scope>
    <source>
        <strain evidence="1 2">FOKN1</strain>
    </source>
</reference>
<evidence type="ECO:0000313" key="2">
    <source>
        <dbReference type="Proteomes" id="UP000218765"/>
    </source>
</evidence>
<dbReference type="EMBL" id="AP018052">
    <property type="protein sequence ID" value="BAZ94025.1"/>
    <property type="molecule type" value="Genomic_DNA"/>
</dbReference>
<accession>A0A1Z4VRB6</accession>
<dbReference type="Gene3D" id="2.180.10.10">
    <property type="entry name" value="RHS repeat-associated core"/>
    <property type="match status" value="2"/>
</dbReference>
<sequence length="614" mass="67278">MNKNRLFLPCLYLLAGCGGGGGDASGPSTGYFVDSPVAGVGYSTATQSGLTGADGSFLYLPGEEITFTLGAVVLGGGQARATMTPFDLFPDASVPDSQQAIYSLLRQIPENSGPRIRLPEGATLEQLVPGAIQAINQLVLLQALDSDGNPENGISIESGMLELLEHTEIDFAQSPNDFHRDSELEHVVQMGVGAGLLASTRIPSPAQALAHFSAAQGVGFTAARPVAYEEDDDNDGVADKREEYEYDEDGRLVIERDDNDGDGVFDTIMNTTYAENGRILERDRGDWKMAYQYDAQDRLVRTAEDYEGDGIDDQCRFYVWGEDGKLESESRDDGCDGTAQRAEDFAYDAFGNLIRERLDSNGDGVWDRIEVYEFSDSDHPRTRTGERIDTDADGDWNFIGAVILTAAGATSVYKHDSGADGAWDYIANYFYDDAGYATGLEEDNDGDGQVDRIARYDYDALGNLMKFADDTDADGVAERIDEYAYANASYPRGVTAYTEDHDGDGVADEIDSYIYDAQGRRVREEYDGNADGVLETVEFYIYDAAGNFIEESEDRDADGDKDYILTRTYDANGMQLTESQDFDGDGVVDRVYSWEYEAGTAVNLVFELQDQAER</sequence>
<dbReference type="OrthoDB" id="5592990at2"/>
<name>A0A1Z4VRB6_9GAMM</name>
<dbReference type="Proteomes" id="UP000218765">
    <property type="component" value="Chromosome"/>
</dbReference>
<dbReference type="RefSeq" id="WP_157745528.1">
    <property type="nucleotide sequence ID" value="NZ_AP018052.1"/>
</dbReference>
<gene>
    <name evidence="1" type="ORF">FOKN1_1637</name>
</gene>
<dbReference type="KEGG" id="ttc:FOKN1_1637"/>
<dbReference type="AlphaFoldDB" id="A0A1Z4VRB6"/>
<keyword evidence="2" id="KW-1185">Reference proteome</keyword>
<organism evidence="1 2">
    <name type="scientific">Thiohalobacter thiocyanaticus</name>
    <dbReference type="NCBI Taxonomy" id="585455"/>
    <lineage>
        <taxon>Bacteria</taxon>
        <taxon>Pseudomonadati</taxon>
        <taxon>Pseudomonadota</taxon>
        <taxon>Gammaproteobacteria</taxon>
        <taxon>Thiohalobacterales</taxon>
        <taxon>Thiohalobacteraceae</taxon>
        <taxon>Thiohalobacter</taxon>
    </lineage>
</organism>
<protein>
    <recommendedName>
        <fullName evidence="3">YD repeat-containing protein</fullName>
    </recommendedName>
</protein>
<evidence type="ECO:0000313" key="1">
    <source>
        <dbReference type="EMBL" id="BAZ94025.1"/>
    </source>
</evidence>
<evidence type="ECO:0008006" key="3">
    <source>
        <dbReference type="Google" id="ProtNLM"/>
    </source>
</evidence>